<keyword evidence="5 11" id="KW-0812">Transmembrane</keyword>
<dbReference type="CDD" id="cd03508">
    <property type="entry name" value="Delta4-sphingolipid-FADS-like"/>
    <property type="match status" value="1"/>
</dbReference>
<dbReference type="SUPFAM" id="SSF103473">
    <property type="entry name" value="MFS general substrate transporter"/>
    <property type="match status" value="1"/>
</dbReference>
<feature type="transmembrane region" description="Helical" evidence="11">
    <location>
        <begin position="44"/>
        <end position="65"/>
    </location>
</feature>
<keyword evidence="6 11" id="KW-1133">Transmembrane helix</keyword>
<dbReference type="PANTHER" id="PTHR12879:SF8">
    <property type="entry name" value="SPHINGOLIPID DELTA(4)-DESATURASE DES1"/>
    <property type="match status" value="1"/>
</dbReference>
<feature type="transmembrane region" description="Helical" evidence="11">
    <location>
        <begin position="282"/>
        <end position="300"/>
    </location>
</feature>
<dbReference type="Pfam" id="PF07690">
    <property type="entry name" value="MFS_1"/>
    <property type="match status" value="1"/>
</dbReference>
<dbReference type="Pfam" id="PF05042">
    <property type="entry name" value="Caleosin"/>
    <property type="match status" value="1"/>
</dbReference>
<proteinExistence type="inferred from homology"/>
<feature type="transmembrane region" description="Helical" evidence="11">
    <location>
        <begin position="212"/>
        <end position="230"/>
    </location>
</feature>
<dbReference type="STRING" id="180088.A0A1J8QFJ8"/>
<dbReference type="InterPro" id="IPR013866">
    <property type="entry name" value="Sphingolipid_d4-desaturase_N"/>
</dbReference>
<dbReference type="SMART" id="SM01269">
    <property type="entry name" value="Lipid_DES"/>
    <property type="match status" value="1"/>
</dbReference>
<feature type="region of interest" description="Disordered" evidence="10">
    <location>
        <begin position="489"/>
        <end position="514"/>
    </location>
</feature>
<evidence type="ECO:0000256" key="7">
    <source>
        <dbReference type="ARBA" id="ARBA00023002"/>
    </source>
</evidence>
<feature type="domain" description="Sphingolipid delta4-desaturase N-terminal" evidence="12">
    <location>
        <begin position="513"/>
        <end position="551"/>
    </location>
</feature>
<feature type="transmembrane region" description="Helical" evidence="11">
    <location>
        <begin position="397"/>
        <end position="417"/>
    </location>
</feature>
<evidence type="ECO:0000256" key="3">
    <source>
        <dbReference type="ARBA" id="ARBA00006765"/>
    </source>
</evidence>
<gene>
    <name evidence="13" type="ORF">AZE42_05135</name>
</gene>
<evidence type="ECO:0000313" key="13">
    <source>
        <dbReference type="EMBL" id="OJA12136.1"/>
    </source>
</evidence>
<dbReference type="OrthoDB" id="200948at2759"/>
<feature type="transmembrane region" description="Helical" evidence="11">
    <location>
        <begin position="174"/>
        <end position="192"/>
    </location>
</feature>
<evidence type="ECO:0000256" key="6">
    <source>
        <dbReference type="ARBA" id="ARBA00022989"/>
    </source>
</evidence>
<dbReference type="EMBL" id="LVVM01004807">
    <property type="protein sequence ID" value="OJA12136.1"/>
    <property type="molecule type" value="Genomic_DNA"/>
</dbReference>
<dbReference type="GO" id="GO:0016020">
    <property type="term" value="C:membrane"/>
    <property type="evidence" value="ECO:0007669"/>
    <property type="project" value="UniProtKB-SubCell"/>
</dbReference>
<comment type="caution">
    <text evidence="13">The sequence shown here is derived from an EMBL/GenBank/DDBJ whole genome shotgun (WGS) entry which is preliminary data.</text>
</comment>
<protein>
    <recommendedName>
        <fullName evidence="4">sphingolipid 4-desaturase</fullName>
        <ecNumber evidence="4">1.14.19.17</ecNumber>
    </recommendedName>
</protein>
<evidence type="ECO:0000256" key="5">
    <source>
        <dbReference type="ARBA" id="ARBA00022692"/>
    </source>
</evidence>
<keyword evidence="9 11" id="KW-0472">Membrane</keyword>
<dbReference type="InterPro" id="IPR007736">
    <property type="entry name" value="Caleosin-related"/>
</dbReference>
<dbReference type="InterPro" id="IPR036259">
    <property type="entry name" value="MFS_trans_sf"/>
</dbReference>
<dbReference type="GO" id="GO:0042284">
    <property type="term" value="F:sphingolipid delta-4 desaturase activity"/>
    <property type="evidence" value="ECO:0007669"/>
    <property type="project" value="UniProtKB-EC"/>
</dbReference>
<dbReference type="Proteomes" id="UP000183567">
    <property type="component" value="Unassembled WGS sequence"/>
</dbReference>
<evidence type="ECO:0000313" key="14">
    <source>
        <dbReference type="Proteomes" id="UP000183567"/>
    </source>
</evidence>
<feature type="transmembrane region" description="Helical" evidence="11">
    <location>
        <begin position="85"/>
        <end position="107"/>
    </location>
</feature>
<name>A0A1J8QFJ8_9AGAM</name>
<feature type="transmembrane region" description="Helical" evidence="11">
    <location>
        <begin position="578"/>
        <end position="598"/>
    </location>
</feature>
<reference evidence="13 14" key="1">
    <citation type="submission" date="2016-03" db="EMBL/GenBank/DDBJ databases">
        <title>Comparative genomics of the ectomycorrhizal sister species Rhizopogon vinicolor and Rhizopogon vesiculosus (Basidiomycota: Boletales) reveals a divergence of the mating type B locus.</title>
        <authorList>
            <person name="Mujic A.B."/>
            <person name="Kuo A."/>
            <person name="Tritt A."/>
            <person name="Lipzen A."/>
            <person name="Chen C."/>
            <person name="Johnson J."/>
            <person name="Sharma A."/>
            <person name="Barry K."/>
            <person name="Grigoriev I.V."/>
            <person name="Spatafora J.W."/>
        </authorList>
    </citation>
    <scope>NUCLEOTIDE SEQUENCE [LARGE SCALE GENOMIC DNA]</scope>
    <source>
        <strain evidence="13 14">AM-OR11-056</strain>
    </source>
</reference>
<feature type="transmembrane region" description="Helical" evidence="11">
    <location>
        <begin position="423"/>
        <end position="448"/>
    </location>
</feature>
<comment type="subcellular location">
    <subcellularLocation>
        <location evidence="1">Membrane</location>
        <topology evidence="1">Multi-pass membrane protein</topology>
    </subcellularLocation>
</comment>
<feature type="transmembrane region" description="Helical" evidence="11">
    <location>
        <begin position="250"/>
        <end position="270"/>
    </location>
</feature>
<dbReference type="Pfam" id="PF00487">
    <property type="entry name" value="FA_desaturase"/>
    <property type="match status" value="1"/>
</dbReference>
<evidence type="ECO:0000259" key="12">
    <source>
        <dbReference type="SMART" id="SM01269"/>
    </source>
</evidence>
<evidence type="ECO:0000256" key="10">
    <source>
        <dbReference type="SAM" id="MobiDB-lite"/>
    </source>
</evidence>
<evidence type="ECO:0000256" key="8">
    <source>
        <dbReference type="ARBA" id="ARBA00023098"/>
    </source>
</evidence>
<keyword evidence="8" id="KW-0443">Lipid metabolism</keyword>
<comment type="similarity">
    <text evidence="2">Belongs to the fatty acid desaturase type 1 family. DEGS subfamily.</text>
</comment>
<dbReference type="AlphaFoldDB" id="A0A1J8QFJ8"/>
<keyword evidence="7" id="KW-0560">Oxidoreductase</keyword>
<evidence type="ECO:0000256" key="2">
    <source>
        <dbReference type="ARBA" id="ARBA00006146"/>
    </source>
</evidence>
<dbReference type="EC" id="1.14.19.17" evidence="4"/>
<feature type="transmembrane region" description="Helical" evidence="11">
    <location>
        <begin position="307"/>
        <end position="333"/>
    </location>
</feature>
<sequence>MVSTVPRVACEEGNHRSSSTLEPVVSQSDPPLPSDEFPEGGLEAWTTVFGAFLVLFCGFGYVASFGVYQDFYTQYYLTRETSSNISWIGSFNTFLITSVSLISGALYDRGYFHHLIITGSLLQSFSLFMLSFAKPNQYYQIFLSQCLCSGIASGLTFIPSLAIVSHHFRRRRTLVMTFVTAGSSLGAIIHPIMLNNLLHGPVGFANGVRASAGLISGLLFIACLCMRTRLDPPTTPVNYITVANKCMHDVPLIFMMAGGFFQNTGFYYPLFFLQLDSIEHGISVSLSFYSLVILNASSFTGRVTSGYIAAVTGVPNLIIFATTLSGLVILGMIGLNSPASVVVIGVLYGYSCGICQYFHHGEKLQDGLIDRADIAMVGPLTATLTPDLSELGARMGICSFISGFGSLIGTPIAGALLTSDYIWWRSALFSGIIALVAAMMFTIMRLLFSSTETTPSSMAGSTQAVCNGARPKIDFSYFGGAESFTEGKRSSRRTTVVSPSETDDGVSNPGPPQDPTDFLWIMTEEPHRSRRMAIMKAHPEVTKLMGYEPLTKYVVLAVVSLQLYLAVCLRHTHPLSFGFLFLAYAVGGTANQNLFLAIHEITHNLAFKGINTNKALAVFANLPIAVPYSAAFKKYHIEHHKHLGEDGIDTDLPTNFELLCLNNVLGKTFFATFQIFFYALRPGFVRMQTPTRWHLYNLVTQLIFDYILVRTFGVRPLLYLLFSSFFAGSLHPCAGHFIAEHYVWDGLNQETYSYYGPLNILAYNVGYHNEHHDFPSVPWTRLPALRALAPEFYDVLPSHPSWPMVIVNFIRDKEVGIFARAKRIAKSSKAKHESSSSDREETDLNFDDVTLDHPFASWKFSWNRYLRRLLHHAHILAYRLPSQSHSSSNFAMPKQNIKHALYASLAPPTQERPYRLDTDEKIVRPYVARASVAPSVEQPQGTPSFAQKYPDYSVMQQHCIYWDRDQDGVIWPYDTWVGFRDLGFNFIFSFLAVIVIHAALSLPSRLAVSWIPDPCFRIYLASIHKDKHGSDSGIFDTEGRFIPSKFEDMWAKYTSVPNGSASPAENLKDTMTYRQLWNFMRGNRVAMDPFGWIASFLEWSAAFLLLQKDGLLHKEDVRMLLDGSMFFKVKSERESKGWNQGFGLGGDGFIGEKRSLPFSI</sequence>
<dbReference type="GO" id="GO:0022857">
    <property type="term" value="F:transmembrane transporter activity"/>
    <property type="evidence" value="ECO:0007669"/>
    <property type="project" value="InterPro"/>
</dbReference>
<comment type="similarity">
    <text evidence="3">Belongs to the caleosin family.</text>
</comment>
<feature type="transmembrane region" description="Helical" evidence="11">
    <location>
        <begin position="553"/>
        <end position="572"/>
    </location>
</feature>
<accession>A0A1J8QFJ8</accession>
<dbReference type="InterPro" id="IPR011701">
    <property type="entry name" value="MFS"/>
</dbReference>
<organism evidence="13 14">
    <name type="scientific">Rhizopogon vesiculosus</name>
    <dbReference type="NCBI Taxonomy" id="180088"/>
    <lineage>
        <taxon>Eukaryota</taxon>
        <taxon>Fungi</taxon>
        <taxon>Dikarya</taxon>
        <taxon>Basidiomycota</taxon>
        <taxon>Agaricomycotina</taxon>
        <taxon>Agaricomycetes</taxon>
        <taxon>Agaricomycetidae</taxon>
        <taxon>Boletales</taxon>
        <taxon>Suillineae</taxon>
        <taxon>Rhizopogonaceae</taxon>
        <taxon>Rhizopogon</taxon>
    </lineage>
</organism>
<dbReference type="Gene3D" id="1.20.1250.20">
    <property type="entry name" value="MFS general substrate transporter like domains"/>
    <property type="match status" value="2"/>
</dbReference>
<dbReference type="PANTHER" id="PTHR12879">
    <property type="entry name" value="SPHINGOLIPID DELTA 4 DESATURASE/C-4 HYDROXYLASE PROTEIN DES2"/>
    <property type="match status" value="1"/>
</dbReference>
<evidence type="ECO:0000256" key="1">
    <source>
        <dbReference type="ARBA" id="ARBA00004141"/>
    </source>
</evidence>
<dbReference type="Pfam" id="PF08557">
    <property type="entry name" value="Lipid_DES"/>
    <property type="match status" value="1"/>
</dbReference>
<evidence type="ECO:0000256" key="4">
    <source>
        <dbReference type="ARBA" id="ARBA00012021"/>
    </source>
</evidence>
<feature type="compositionally biased region" description="Polar residues" evidence="10">
    <location>
        <begin position="16"/>
        <end position="29"/>
    </location>
</feature>
<evidence type="ECO:0000256" key="9">
    <source>
        <dbReference type="ARBA" id="ARBA00023136"/>
    </source>
</evidence>
<keyword evidence="14" id="KW-1185">Reference proteome</keyword>
<feature type="transmembrane region" description="Helical" evidence="11">
    <location>
        <begin position="114"/>
        <end position="133"/>
    </location>
</feature>
<evidence type="ECO:0000256" key="11">
    <source>
        <dbReference type="SAM" id="Phobius"/>
    </source>
</evidence>
<dbReference type="InterPro" id="IPR011388">
    <property type="entry name" value="DES1/DES2"/>
</dbReference>
<feature type="region of interest" description="Disordered" evidence="10">
    <location>
        <begin position="1"/>
        <end position="34"/>
    </location>
</feature>
<feature type="transmembrane region" description="Helical" evidence="11">
    <location>
        <begin position="339"/>
        <end position="358"/>
    </location>
</feature>
<dbReference type="InterPro" id="IPR005804">
    <property type="entry name" value="FA_desaturase_dom"/>
</dbReference>
<dbReference type="GO" id="GO:0046513">
    <property type="term" value="P:ceramide biosynthetic process"/>
    <property type="evidence" value="ECO:0007669"/>
    <property type="project" value="TreeGrafter"/>
</dbReference>